<accession>A0A371Q8U3</accession>
<reference evidence="1 2" key="1">
    <citation type="submission" date="2018-08" db="EMBL/GenBank/DDBJ databases">
        <title>Streptomyces NEAU-D10 sp. nov., a novel Actinomycete isolated from soil.</title>
        <authorList>
            <person name="Jin L."/>
        </authorList>
    </citation>
    <scope>NUCLEOTIDE SEQUENCE [LARGE SCALE GENOMIC DNA]</scope>
    <source>
        <strain evidence="1 2">NEAU-D10</strain>
    </source>
</reference>
<dbReference type="Proteomes" id="UP000262477">
    <property type="component" value="Unassembled WGS sequence"/>
</dbReference>
<dbReference type="EMBL" id="QUAC01000042">
    <property type="protein sequence ID" value="REK91084.1"/>
    <property type="molecule type" value="Genomic_DNA"/>
</dbReference>
<keyword evidence="2" id="KW-1185">Reference proteome</keyword>
<proteinExistence type="predicted"/>
<evidence type="ECO:0000313" key="2">
    <source>
        <dbReference type="Proteomes" id="UP000262477"/>
    </source>
</evidence>
<gene>
    <name evidence="1" type="ORF">DY245_06345</name>
</gene>
<organism evidence="1 2">
    <name type="scientific">Streptomyces inhibens</name>
    <dbReference type="NCBI Taxonomy" id="2293571"/>
    <lineage>
        <taxon>Bacteria</taxon>
        <taxon>Bacillati</taxon>
        <taxon>Actinomycetota</taxon>
        <taxon>Actinomycetes</taxon>
        <taxon>Kitasatosporales</taxon>
        <taxon>Streptomycetaceae</taxon>
        <taxon>Streptomyces</taxon>
    </lineage>
</organism>
<protein>
    <submittedName>
        <fullName evidence="1">Uncharacterized protein</fullName>
    </submittedName>
</protein>
<evidence type="ECO:0000313" key="1">
    <source>
        <dbReference type="EMBL" id="REK91084.1"/>
    </source>
</evidence>
<name>A0A371Q8U3_STRIH</name>
<sequence>MVMVDQTPGTYKPIGKVMGKRRGLAQAVATLKQVICGKVREAASQPILECVSRTNFQVG</sequence>
<comment type="caution">
    <text evidence="1">The sequence shown here is derived from an EMBL/GenBank/DDBJ whole genome shotgun (WGS) entry which is preliminary data.</text>
</comment>
<dbReference type="AlphaFoldDB" id="A0A371Q8U3"/>